<organism evidence="3 4">
    <name type="scientific">Leucobacter chromiisoli</name>
    <dbReference type="NCBI Taxonomy" id="2796471"/>
    <lineage>
        <taxon>Bacteria</taxon>
        <taxon>Bacillati</taxon>
        <taxon>Actinomycetota</taxon>
        <taxon>Actinomycetes</taxon>
        <taxon>Micrococcales</taxon>
        <taxon>Microbacteriaceae</taxon>
        <taxon>Leucobacter</taxon>
    </lineage>
</organism>
<feature type="domain" description="AB hydrolase-1" evidence="2">
    <location>
        <begin position="215"/>
        <end position="267"/>
    </location>
</feature>
<evidence type="ECO:0000256" key="1">
    <source>
        <dbReference type="ARBA" id="ARBA00022801"/>
    </source>
</evidence>
<dbReference type="Proteomes" id="UP000608530">
    <property type="component" value="Unassembled WGS sequence"/>
</dbReference>
<dbReference type="InterPro" id="IPR050266">
    <property type="entry name" value="AB_hydrolase_sf"/>
</dbReference>
<name>A0A934Q9K1_9MICO</name>
<dbReference type="PANTHER" id="PTHR43798">
    <property type="entry name" value="MONOACYLGLYCEROL LIPASE"/>
    <property type="match status" value="1"/>
</dbReference>
<dbReference type="SUPFAM" id="SSF53474">
    <property type="entry name" value="alpha/beta-Hydrolases"/>
    <property type="match status" value="1"/>
</dbReference>
<dbReference type="RefSeq" id="WP_200116433.1">
    <property type="nucleotide sequence ID" value="NZ_JAEHOH010000025.1"/>
</dbReference>
<dbReference type="InterPro" id="IPR000073">
    <property type="entry name" value="AB_hydrolase_1"/>
</dbReference>
<evidence type="ECO:0000313" key="3">
    <source>
        <dbReference type="EMBL" id="MBK0420293.1"/>
    </source>
</evidence>
<accession>A0A934Q9K1</accession>
<keyword evidence="4" id="KW-1185">Reference proteome</keyword>
<dbReference type="Pfam" id="PF00561">
    <property type="entry name" value="Abhydrolase_1"/>
    <property type="match status" value="2"/>
</dbReference>
<reference evidence="3" key="1">
    <citation type="submission" date="2020-12" db="EMBL/GenBank/DDBJ databases">
        <title>Leucobacter sp. CAS1, isolated from Chromium sludge.</title>
        <authorList>
            <person name="Xu Z."/>
        </authorList>
    </citation>
    <scope>NUCLEOTIDE SEQUENCE</scope>
    <source>
        <strain evidence="3">CSA1</strain>
    </source>
</reference>
<keyword evidence="1 3" id="KW-0378">Hydrolase</keyword>
<dbReference type="InterPro" id="IPR029058">
    <property type="entry name" value="AB_hydrolase_fold"/>
</dbReference>
<evidence type="ECO:0000259" key="2">
    <source>
        <dbReference type="Pfam" id="PF00561"/>
    </source>
</evidence>
<dbReference type="Gene3D" id="3.40.50.1820">
    <property type="entry name" value="alpha/beta hydrolase"/>
    <property type="match status" value="1"/>
</dbReference>
<dbReference type="EMBL" id="JAEHOH010000025">
    <property type="protein sequence ID" value="MBK0420293.1"/>
    <property type="molecule type" value="Genomic_DNA"/>
</dbReference>
<protein>
    <submittedName>
        <fullName evidence="3">Alpha/beta fold hydrolase</fullName>
    </submittedName>
</protein>
<gene>
    <name evidence="3" type="ORF">JD276_14765</name>
</gene>
<dbReference type="PRINTS" id="PR00111">
    <property type="entry name" value="ABHYDROLASE"/>
</dbReference>
<proteinExistence type="predicted"/>
<evidence type="ECO:0000313" key="4">
    <source>
        <dbReference type="Proteomes" id="UP000608530"/>
    </source>
</evidence>
<dbReference type="GO" id="GO:0016787">
    <property type="term" value="F:hydrolase activity"/>
    <property type="evidence" value="ECO:0007669"/>
    <property type="project" value="UniProtKB-KW"/>
</dbReference>
<dbReference type="AlphaFoldDB" id="A0A934Q9K1"/>
<dbReference type="PANTHER" id="PTHR43798:SF31">
    <property type="entry name" value="AB HYDROLASE SUPERFAMILY PROTEIN YCLE"/>
    <property type="match status" value="1"/>
</dbReference>
<sequence>MESFTTERIETDGYTTEYLDSRGDGDAVLLLHGGGPGANAATNWRGFIPGLADRHRAIAPDILGYGNTDHPEDGPPTLIGWMRARVRQVISLLDALGIEQAHVIGNSMGGALAMWLTEAHPERVKSLVLMGSAGGHMAAPTQEVIRMATYYKDPSKEGLKALTRWFVYDESDLGADLDSIVEDRFIELSRPEVRRSYTRFFNPPVSLPSEMTVPQSSLRRIQQRTLLVHGREDRFVTPDSSVYLNQHIPNSQLHIFEKCGHWVQIERRESMLALVRLFYTEEL</sequence>
<comment type="caution">
    <text evidence="3">The sequence shown here is derived from an EMBL/GenBank/DDBJ whole genome shotgun (WGS) entry which is preliminary data.</text>
</comment>
<dbReference type="InterPro" id="IPR000639">
    <property type="entry name" value="Epox_hydrolase-like"/>
</dbReference>
<feature type="domain" description="AB hydrolase-1" evidence="2">
    <location>
        <begin position="27"/>
        <end position="135"/>
    </location>
</feature>
<dbReference type="PRINTS" id="PR00412">
    <property type="entry name" value="EPOXHYDRLASE"/>
</dbReference>
<dbReference type="GO" id="GO:0016020">
    <property type="term" value="C:membrane"/>
    <property type="evidence" value="ECO:0007669"/>
    <property type="project" value="TreeGrafter"/>
</dbReference>